<feature type="region of interest" description="Disordered" evidence="1">
    <location>
        <begin position="186"/>
        <end position="246"/>
    </location>
</feature>
<feature type="signal peptide" evidence="2">
    <location>
        <begin position="1"/>
        <end position="19"/>
    </location>
</feature>
<feature type="compositionally biased region" description="Gly residues" evidence="1">
    <location>
        <begin position="186"/>
        <end position="204"/>
    </location>
</feature>
<keyword evidence="2" id="KW-0732">Signal</keyword>
<reference evidence="3 4" key="1">
    <citation type="submission" date="2023-01" db="EMBL/GenBank/DDBJ databases">
        <title>Analysis of 21 Apiospora genomes using comparative genomics revels a genus with tremendous synthesis potential of carbohydrate active enzymes and secondary metabolites.</title>
        <authorList>
            <person name="Sorensen T."/>
        </authorList>
    </citation>
    <scope>NUCLEOTIDE SEQUENCE [LARGE SCALE GENOMIC DNA]</scope>
    <source>
        <strain evidence="3 4">CBS 117206</strain>
    </source>
</reference>
<proteinExistence type="predicted"/>
<dbReference type="AlphaFoldDB" id="A0AAW0Q8L0"/>
<name>A0AAW0Q8L0_9PEZI</name>
<feature type="region of interest" description="Disordered" evidence="1">
    <location>
        <begin position="50"/>
        <end position="73"/>
    </location>
</feature>
<dbReference type="EMBL" id="JAQQWP010000010">
    <property type="protein sequence ID" value="KAK8097085.1"/>
    <property type="molecule type" value="Genomic_DNA"/>
</dbReference>
<evidence type="ECO:0000256" key="1">
    <source>
        <dbReference type="SAM" id="MobiDB-lite"/>
    </source>
</evidence>
<keyword evidence="4" id="KW-1185">Reference proteome</keyword>
<sequence>MHLTALALTSASIATTVLAAGAPPITTTTASATAVSSTILSFVISSTSTPPKPLGTGAPGHAGGNNSTGPQHGRRPLVHIVVEAPAADAACDKGTNTTIQVPIDGVYTNQKVLAKVAALYLTGVSGNPGPKLEAITCVPYLKENGTGTTAGNAFTYNNPTRLTPQVGTPNHIGSIFCTAPLPAGGMPGGGMPPNGGGPPGGNGNGAAPSSGGTPVVNPPAPAPTPVNPTVLPPGSPPPPAQSSVVPASGVADMGVPALMSAALVGVLGIMLTL</sequence>
<dbReference type="Proteomes" id="UP001392437">
    <property type="component" value="Unassembled WGS sequence"/>
</dbReference>
<feature type="compositionally biased region" description="Pro residues" evidence="1">
    <location>
        <begin position="216"/>
        <end position="240"/>
    </location>
</feature>
<accession>A0AAW0Q8L0</accession>
<evidence type="ECO:0000313" key="4">
    <source>
        <dbReference type="Proteomes" id="UP001392437"/>
    </source>
</evidence>
<evidence type="ECO:0000313" key="3">
    <source>
        <dbReference type="EMBL" id="KAK8097085.1"/>
    </source>
</evidence>
<gene>
    <name evidence="3" type="ORF">PG999_013029</name>
</gene>
<protein>
    <submittedName>
        <fullName evidence="3">Uncharacterized protein</fullName>
    </submittedName>
</protein>
<organism evidence="3 4">
    <name type="scientific">Apiospora kogelbergensis</name>
    <dbReference type="NCBI Taxonomy" id="1337665"/>
    <lineage>
        <taxon>Eukaryota</taxon>
        <taxon>Fungi</taxon>
        <taxon>Dikarya</taxon>
        <taxon>Ascomycota</taxon>
        <taxon>Pezizomycotina</taxon>
        <taxon>Sordariomycetes</taxon>
        <taxon>Xylariomycetidae</taxon>
        <taxon>Amphisphaeriales</taxon>
        <taxon>Apiosporaceae</taxon>
        <taxon>Apiospora</taxon>
    </lineage>
</organism>
<feature type="compositionally biased region" description="Low complexity" evidence="1">
    <location>
        <begin position="205"/>
        <end position="215"/>
    </location>
</feature>
<comment type="caution">
    <text evidence="3">The sequence shown here is derived from an EMBL/GenBank/DDBJ whole genome shotgun (WGS) entry which is preliminary data.</text>
</comment>
<feature type="chain" id="PRO_5043911964" evidence="2">
    <location>
        <begin position="20"/>
        <end position="273"/>
    </location>
</feature>
<evidence type="ECO:0000256" key="2">
    <source>
        <dbReference type="SAM" id="SignalP"/>
    </source>
</evidence>